<dbReference type="PROSITE" id="PS00010">
    <property type="entry name" value="ASX_HYDROXYL"/>
    <property type="match status" value="2"/>
</dbReference>
<feature type="domain" description="EGF-like" evidence="19">
    <location>
        <begin position="507"/>
        <end position="543"/>
    </location>
</feature>
<keyword evidence="9" id="KW-0832">Ubl conjugation</keyword>
<evidence type="ECO:0000313" key="21">
    <source>
        <dbReference type="EMBL" id="CAH0388501.1"/>
    </source>
</evidence>
<dbReference type="PROSITE" id="PS01186">
    <property type="entry name" value="EGF_2"/>
    <property type="match status" value="6"/>
</dbReference>
<feature type="disulfide bond" evidence="14">
    <location>
        <begin position="417"/>
        <end position="426"/>
    </location>
</feature>
<dbReference type="Gene3D" id="2.60.40.3510">
    <property type="match status" value="1"/>
</dbReference>
<dbReference type="InterPro" id="IPR013032">
    <property type="entry name" value="EGF-like_CS"/>
</dbReference>
<dbReference type="FunFam" id="2.10.25.10:FF:000006">
    <property type="entry name" value="Versican core protein-like isoform 1"/>
    <property type="match status" value="1"/>
</dbReference>
<feature type="transmembrane region" description="Helical" evidence="18">
    <location>
        <begin position="20"/>
        <end position="45"/>
    </location>
</feature>
<dbReference type="GO" id="GO:0007219">
    <property type="term" value="P:Notch signaling pathway"/>
    <property type="evidence" value="ECO:0007669"/>
    <property type="project" value="InterPro"/>
</dbReference>
<feature type="compositionally biased region" description="Polar residues" evidence="17">
    <location>
        <begin position="737"/>
        <end position="752"/>
    </location>
</feature>
<evidence type="ECO:0000256" key="5">
    <source>
        <dbReference type="ARBA" id="ARBA00022729"/>
    </source>
</evidence>
<organism evidence="21 22">
    <name type="scientific">Bemisia tabaci</name>
    <name type="common">Sweetpotato whitefly</name>
    <name type="synonym">Aleurodes tabaci</name>
    <dbReference type="NCBI Taxonomy" id="7038"/>
    <lineage>
        <taxon>Eukaryota</taxon>
        <taxon>Metazoa</taxon>
        <taxon>Ecdysozoa</taxon>
        <taxon>Arthropoda</taxon>
        <taxon>Hexapoda</taxon>
        <taxon>Insecta</taxon>
        <taxon>Pterygota</taxon>
        <taxon>Neoptera</taxon>
        <taxon>Paraneoptera</taxon>
        <taxon>Hemiptera</taxon>
        <taxon>Sternorrhyncha</taxon>
        <taxon>Aleyrodoidea</taxon>
        <taxon>Aleyrodidae</taxon>
        <taxon>Aleyrodinae</taxon>
        <taxon>Bemisia</taxon>
    </lineage>
</organism>
<dbReference type="GO" id="GO:0046331">
    <property type="term" value="P:lateral inhibition"/>
    <property type="evidence" value="ECO:0007669"/>
    <property type="project" value="UniProtKB-ARBA"/>
</dbReference>
<dbReference type="FunFam" id="2.10.25.10:FF:000309">
    <property type="entry name" value="Uncharacterized protein, isoform A"/>
    <property type="match status" value="1"/>
</dbReference>
<dbReference type="Pfam" id="PF12661">
    <property type="entry name" value="hEGF"/>
    <property type="match status" value="1"/>
</dbReference>
<keyword evidence="12 14" id="KW-1015">Disulfide bond</keyword>
<evidence type="ECO:0000256" key="11">
    <source>
        <dbReference type="ARBA" id="ARBA00023136"/>
    </source>
</evidence>
<dbReference type="PROSITE" id="PS01187">
    <property type="entry name" value="EGF_CA"/>
    <property type="match status" value="1"/>
</dbReference>
<dbReference type="InterPro" id="IPR018097">
    <property type="entry name" value="EGF_Ca-bd_CS"/>
</dbReference>
<evidence type="ECO:0000259" key="20">
    <source>
        <dbReference type="PROSITE" id="PS51051"/>
    </source>
</evidence>
<feature type="domain" description="EGF-like" evidence="19">
    <location>
        <begin position="391"/>
        <end position="427"/>
    </location>
</feature>
<feature type="disulfide bond" evidence="14">
    <location>
        <begin position="341"/>
        <end position="350"/>
    </location>
</feature>
<keyword evidence="2 16" id="KW-0217">Developmental protein</keyword>
<comment type="subcellular location">
    <subcellularLocation>
        <location evidence="1 16">Membrane</location>
        <topology evidence="1 16">Single-pass type I membrane protein</topology>
    </subcellularLocation>
</comment>
<evidence type="ECO:0000313" key="22">
    <source>
        <dbReference type="Proteomes" id="UP001152759"/>
    </source>
</evidence>
<evidence type="ECO:0000256" key="3">
    <source>
        <dbReference type="ARBA" id="ARBA00022536"/>
    </source>
</evidence>
<keyword evidence="11 16" id="KW-0472">Membrane</keyword>
<dbReference type="GO" id="GO:0016330">
    <property type="term" value="P:second mitotic wave involved in compound eye morphogenesis"/>
    <property type="evidence" value="ECO:0007669"/>
    <property type="project" value="UniProtKB-ARBA"/>
</dbReference>
<feature type="region of interest" description="Disordered" evidence="17">
    <location>
        <begin position="730"/>
        <end position="752"/>
    </location>
</feature>
<dbReference type="GO" id="GO:0005509">
    <property type="term" value="F:calcium ion binding"/>
    <property type="evidence" value="ECO:0007669"/>
    <property type="project" value="InterPro"/>
</dbReference>
<dbReference type="FunFam" id="2.10.25.140:FF:000001">
    <property type="entry name" value="Delta-like protein"/>
    <property type="match status" value="1"/>
</dbReference>
<dbReference type="FunFam" id="2.10.25.10:FF:000247">
    <property type="entry name" value="Delta/notch like EGF repeat containing"/>
    <property type="match status" value="1"/>
</dbReference>
<dbReference type="GO" id="GO:0048018">
    <property type="term" value="F:receptor ligand activity"/>
    <property type="evidence" value="ECO:0007669"/>
    <property type="project" value="UniProtKB-ARBA"/>
</dbReference>
<dbReference type="GO" id="GO:0005886">
    <property type="term" value="C:plasma membrane"/>
    <property type="evidence" value="ECO:0007669"/>
    <property type="project" value="UniProtKB-ARBA"/>
</dbReference>
<dbReference type="CDD" id="cd00054">
    <property type="entry name" value="EGF_CA"/>
    <property type="match status" value="7"/>
</dbReference>
<dbReference type="GO" id="GO:0043208">
    <property type="term" value="F:glycosphingolipid binding"/>
    <property type="evidence" value="ECO:0007669"/>
    <property type="project" value="UniProtKB-ARBA"/>
</dbReference>
<dbReference type="Proteomes" id="UP001152759">
    <property type="component" value="Chromosome 4"/>
</dbReference>
<evidence type="ECO:0000256" key="9">
    <source>
        <dbReference type="ARBA" id="ARBA00022843"/>
    </source>
</evidence>
<evidence type="ECO:0000256" key="1">
    <source>
        <dbReference type="ARBA" id="ARBA00004479"/>
    </source>
</evidence>
<feature type="disulfide bond" evidence="14">
    <location>
        <begin position="495"/>
        <end position="504"/>
    </location>
</feature>
<evidence type="ECO:0000256" key="16">
    <source>
        <dbReference type="RuleBase" id="RU280815"/>
    </source>
</evidence>
<dbReference type="SUPFAM" id="SSF57184">
    <property type="entry name" value="Growth factor receptor domain"/>
    <property type="match status" value="2"/>
</dbReference>
<evidence type="ECO:0000256" key="14">
    <source>
        <dbReference type="PROSITE-ProRule" id="PRU00076"/>
    </source>
</evidence>
<dbReference type="Pfam" id="PF01414">
    <property type="entry name" value="DSL"/>
    <property type="match status" value="1"/>
</dbReference>
<accession>A0A9P0AAQ7</accession>
<proteinExistence type="predicted"/>
<dbReference type="KEGG" id="btab:109039052"/>
<dbReference type="GO" id="GO:0030718">
    <property type="term" value="P:germ-line stem cell population maintenance"/>
    <property type="evidence" value="ECO:0007669"/>
    <property type="project" value="UniProtKB-ARBA"/>
</dbReference>
<dbReference type="PRINTS" id="PR00010">
    <property type="entry name" value="EGFBLOOD"/>
</dbReference>
<dbReference type="GO" id="GO:0048666">
    <property type="term" value="P:neuron development"/>
    <property type="evidence" value="ECO:0007669"/>
    <property type="project" value="UniProtKB-ARBA"/>
</dbReference>
<keyword evidence="10 16" id="KW-1133">Transmembrane helix</keyword>
<feature type="disulfide bond" evidence="14">
    <location>
        <begin position="533"/>
        <end position="542"/>
    </location>
</feature>
<dbReference type="GO" id="GO:0045179">
    <property type="term" value="C:apical cortex"/>
    <property type="evidence" value="ECO:0007669"/>
    <property type="project" value="UniProtKB-ARBA"/>
</dbReference>
<keyword evidence="5 16" id="KW-0732">Signal</keyword>
<dbReference type="InterPro" id="IPR001774">
    <property type="entry name" value="DSL"/>
</dbReference>
<dbReference type="InterPro" id="IPR000152">
    <property type="entry name" value="EGF-type_Asp/Asn_hydroxyl_site"/>
</dbReference>
<dbReference type="Pfam" id="PF21700">
    <property type="entry name" value="EGF_DL_JAG"/>
    <property type="match status" value="1"/>
</dbReference>
<keyword evidence="8" id="KW-0106">Calcium</keyword>
<keyword evidence="6 16" id="KW-0677">Repeat</keyword>
<evidence type="ECO:0000256" key="2">
    <source>
        <dbReference type="ARBA" id="ARBA00022473"/>
    </source>
</evidence>
<evidence type="ECO:0000256" key="8">
    <source>
        <dbReference type="ARBA" id="ARBA00022837"/>
    </source>
</evidence>
<feature type="disulfide bond" evidence="14">
    <location>
        <begin position="457"/>
        <end position="466"/>
    </location>
</feature>
<feature type="disulfide bond" evidence="15">
    <location>
        <begin position="217"/>
        <end position="229"/>
    </location>
</feature>
<dbReference type="FunFam" id="2.10.25.10:FF:000018">
    <property type="entry name" value="Delta-like 1"/>
    <property type="match status" value="1"/>
</dbReference>
<dbReference type="GO" id="GO:0008587">
    <property type="term" value="P:imaginal disc-derived wing margin morphogenesis"/>
    <property type="evidence" value="ECO:0007669"/>
    <property type="project" value="UniProtKB-ARBA"/>
</dbReference>
<dbReference type="SMART" id="SM00179">
    <property type="entry name" value="EGF_CA"/>
    <property type="match status" value="7"/>
</dbReference>
<evidence type="ECO:0000256" key="7">
    <source>
        <dbReference type="ARBA" id="ARBA00022782"/>
    </source>
</evidence>
<feature type="domain" description="EGF-like" evidence="19">
    <location>
        <begin position="545"/>
        <end position="581"/>
    </location>
</feature>
<gene>
    <name evidence="21" type="ORF">BEMITA_LOCUS7412</name>
</gene>
<evidence type="ECO:0000256" key="17">
    <source>
        <dbReference type="SAM" id="MobiDB-lite"/>
    </source>
</evidence>
<dbReference type="Gene3D" id="2.10.25.10">
    <property type="entry name" value="Laminin"/>
    <property type="match status" value="8"/>
</dbReference>
<dbReference type="PANTHER" id="PTHR24049">
    <property type="entry name" value="CRUMBS FAMILY MEMBER"/>
    <property type="match status" value="1"/>
</dbReference>
<evidence type="ECO:0000256" key="6">
    <source>
        <dbReference type="ARBA" id="ARBA00022737"/>
    </source>
</evidence>
<dbReference type="GO" id="GO:0009986">
    <property type="term" value="C:cell surface"/>
    <property type="evidence" value="ECO:0007669"/>
    <property type="project" value="UniProtKB-ARBA"/>
</dbReference>
<evidence type="ECO:0000256" key="10">
    <source>
        <dbReference type="ARBA" id="ARBA00022989"/>
    </source>
</evidence>
<dbReference type="SUPFAM" id="SSF57196">
    <property type="entry name" value="EGF/Laminin"/>
    <property type="match status" value="1"/>
</dbReference>
<feature type="disulfide bond" evidence="14">
    <location>
        <begin position="438"/>
        <end position="455"/>
    </location>
</feature>
<evidence type="ECO:0000256" key="4">
    <source>
        <dbReference type="ARBA" id="ARBA00022692"/>
    </source>
</evidence>
<dbReference type="FunFam" id="2.10.25.10:FF:000230">
    <property type="entry name" value="Delta-like protein"/>
    <property type="match status" value="3"/>
</dbReference>
<dbReference type="GO" id="GO:0120025">
    <property type="term" value="C:plasma membrane bounded cell projection"/>
    <property type="evidence" value="ECO:0007669"/>
    <property type="project" value="UniProtKB-ARBA"/>
</dbReference>
<dbReference type="GO" id="GO:0035214">
    <property type="term" value="P:eye-antennal disc development"/>
    <property type="evidence" value="ECO:0007669"/>
    <property type="project" value="UniProtKB-ARBA"/>
</dbReference>
<comment type="caution">
    <text evidence="14">Lacks conserved residue(s) required for the propagation of feature annotation.</text>
</comment>
<sequence length="752" mass="82043">MWWWLCSPNPLHLIAGLSFLVNYVSVTMNWILPSSIIFVLIYQAMSSGVFELRLKSFRNEQGRDNLRRCCSGEKSDLCASPCRTKFRVCLKHYQATVDTTSGCTFGNFWTPVLGENSVEIGDTTIQGFTNPMKFPFEFAWPGTFSLIVEAWHDTNTTEGPVTPGMGVLIKRLTTQRYLHISENWTEAVHNSDHSLMSYEFRVTCDPHYYGNGCANLCRPRDDKFGHYSCSLQGDRVCLPGWKGDYCTKPICLPGCDDQHGHCSKPGECLCHSGWKGRLCDECERYPGCLHGSCQKPWDCLCNEGWGGLFCNQDLNYCTNHKPCRNGGTCFNTGQGSYTCSCPPGFAGENCEQELNDCAHQPCLNGGTCKELGNGYKCECPKNWLGAHCEISTMSCDDRPCHHGGTCLPTAHGYTCQCAPGYTGTDCQNLKDHCNPSPCANGGTCSVLAGNAGYTCACPSGFSGPRCEVNNDDCHGNPCRNGGTCIDQVNKFRCQCKPGFVGDLCESKVDCCLLAPCANGGTCIVLPNDFQCKCRPGFTGKDCSEDVNECASSPCANGGTCVNRVNGFRCDCADGFSGSLCKTEDVATVSNISRHVSIQVEESGLTTEHIVVIVTLSIAVPALVLMAATAVWCMKHQRKREQQRADDLARMQNEQNAVHSHVAKRGNCNAHMIKNTWAPGPGPCPYIKNIEVSPGDPCFVKPVTPGDPCFVKPITPGDPCFGKAVLSPPPDPAPVYTLQRSKSQSTGWKSEYV</sequence>
<evidence type="ECO:0000256" key="15">
    <source>
        <dbReference type="PROSITE-ProRule" id="PRU00377"/>
    </source>
</evidence>
<dbReference type="GO" id="GO:0042063">
    <property type="term" value="P:gliogenesis"/>
    <property type="evidence" value="ECO:0007669"/>
    <property type="project" value="UniProtKB-ARBA"/>
</dbReference>
<keyword evidence="4 16" id="KW-0812">Transmembrane</keyword>
<feature type="domain" description="EGF-like" evidence="19">
    <location>
        <begin position="469"/>
        <end position="505"/>
    </location>
</feature>
<dbReference type="PROSITE" id="PS51051">
    <property type="entry name" value="DSL"/>
    <property type="match status" value="1"/>
</dbReference>
<dbReference type="AlphaFoldDB" id="A0A9P0AAQ7"/>
<dbReference type="InterPro" id="IPR011651">
    <property type="entry name" value="Notch_ligand_N"/>
</dbReference>
<comment type="function">
    <text evidence="16">Putative Notch ligand involved in the mediation of Notch signaling.</text>
</comment>
<dbReference type="Gene3D" id="2.10.25.140">
    <property type="match status" value="1"/>
</dbReference>
<evidence type="ECO:0000256" key="13">
    <source>
        <dbReference type="ARBA" id="ARBA00023180"/>
    </source>
</evidence>
<feature type="disulfide bond" evidence="15">
    <location>
        <begin position="204"/>
        <end position="213"/>
    </location>
</feature>
<keyword evidence="13" id="KW-0325">Glycoprotein</keyword>
<dbReference type="SMART" id="SM00181">
    <property type="entry name" value="EGF"/>
    <property type="match status" value="10"/>
</dbReference>
<feature type="disulfide bond" evidence="15">
    <location>
        <begin position="237"/>
        <end position="246"/>
    </location>
</feature>
<dbReference type="GO" id="GO:0000902">
    <property type="term" value="P:cell morphogenesis"/>
    <property type="evidence" value="ECO:0007669"/>
    <property type="project" value="UniProtKB-ARBA"/>
</dbReference>
<dbReference type="PROSITE" id="PS00022">
    <property type="entry name" value="EGF_1"/>
    <property type="match status" value="8"/>
</dbReference>
<feature type="domain" description="EGF-like" evidence="19">
    <location>
        <begin position="429"/>
        <end position="467"/>
    </location>
</feature>
<feature type="disulfide bond" evidence="14">
    <location>
        <begin position="571"/>
        <end position="580"/>
    </location>
</feature>
<dbReference type="FunFam" id="2.10.25.10:FF:000064">
    <property type="entry name" value="Delta-like protein"/>
    <property type="match status" value="1"/>
</dbReference>
<reference evidence="21" key="1">
    <citation type="submission" date="2021-12" db="EMBL/GenBank/DDBJ databases">
        <authorList>
            <person name="King R."/>
        </authorList>
    </citation>
    <scope>NUCLEOTIDE SEQUENCE</scope>
</reference>
<keyword evidence="7" id="KW-0221">Differentiation</keyword>
<dbReference type="InterPro" id="IPR051022">
    <property type="entry name" value="Notch_Cell-Fate_Det"/>
</dbReference>
<feature type="domain" description="DSL" evidence="20">
    <location>
        <begin position="202"/>
        <end position="246"/>
    </location>
</feature>
<dbReference type="InterPro" id="IPR001881">
    <property type="entry name" value="EGF-like_Ca-bd_dom"/>
</dbReference>
<name>A0A9P0AAQ7_BEMTA</name>
<dbReference type="SMART" id="SM00051">
    <property type="entry name" value="DSL"/>
    <property type="match status" value="1"/>
</dbReference>
<dbReference type="InterPro" id="IPR000742">
    <property type="entry name" value="EGF"/>
</dbReference>
<dbReference type="PROSITE" id="PS50026">
    <property type="entry name" value="EGF_3"/>
    <property type="match status" value="7"/>
</dbReference>
<dbReference type="Pfam" id="PF07657">
    <property type="entry name" value="MNNL"/>
    <property type="match status" value="1"/>
</dbReference>
<feature type="domain" description="EGF-like" evidence="19">
    <location>
        <begin position="353"/>
        <end position="389"/>
    </location>
</feature>
<dbReference type="EMBL" id="OU963865">
    <property type="protein sequence ID" value="CAH0388501.1"/>
    <property type="molecule type" value="Genomic_DNA"/>
</dbReference>
<evidence type="ECO:0000259" key="19">
    <source>
        <dbReference type="PROSITE" id="PS50026"/>
    </source>
</evidence>
<evidence type="ECO:0000256" key="18">
    <source>
        <dbReference type="SAM" id="Phobius"/>
    </source>
</evidence>
<feature type="domain" description="EGF-like" evidence="19">
    <location>
        <begin position="313"/>
        <end position="351"/>
    </location>
</feature>
<keyword evidence="3 14" id="KW-0245">EGF-like domain</keyword>
<dbReference type="Pfam" id="PF00008">
    <property type="entry name" value="EGF"/>
    <property type="match status" value="6"/>
</dbReference>
<dbReference type="InterPro" id="IPR009030">
    <property type="entry name" value="Growth_fac_rcpt_cys_sf"/>
</dbReference>
<feature type="transmembrane region" description="Helical" evidence="18">
    <location>
        <begin position="609"/>
        <end position="633"/>
    </location>
</feature>
<evidence type="ECO:0000256" key="12">
    <source>
        <dbReference type="ARBA" id="ARBA00023157"/>
    </source>
</evidence>
<protein>
    <recommendedName>
        <fullName evidence="16">Delta-like protein</fullName>
    </recommendedName>
</protein>
<feature type="disulfide bond" evidence="14">
    <location>
        <begin position="379"/>
        <end position="388"/>
    </location>
</feature>
<dbReference type="GO" id="GO:0048100">
    <property type="term" value="P:wing disc anterior/posterior pattern formation"/>
    <property type="evidence" value="ECO:0007669"/>
    <property type="project" value="UniProtKB-ARBA"/>
</dbReference>
<keyword evidence="22" id="KW-1185">Reference proteome</keyword>